<evidence type="ECO:0000256" key="10">
    <source>
        <dbReference type="ARBA" id="ARBA00048287"/>
    </source>
</evidence>
<dbReference type="PANTHER" id="PTHR10625">
    <property type="entry name" value="HISTONE DEACETYLASE HDAC1-RELATED"/>
    <property type="match status" value="1"/>
</dbReference>
<dbReference type="GO" id="GO:0000118">
    <property type="term" value="C:histone deacetylase complex"/>
    <property type="evidence" value="ECO:0007669"/>
    <property type="project" value="TreeGrafter"/>
</dbReference>
<feature type="region of interest" description="Disordered" evidence="11">
    <location>
        <begin position="287"/>
        <end position="322"/>
    </location>
</feature>
<evidence type="ECO:0000256" key="11">
    <source>
        <dbReference type="SAM" id="MobiDB-lite"/>
    </source>
</evidence>
<evidence type="ECO:0000256" key="5">
    <source>
        <dbReference type="ARBA" id="ARBA00022801"/>
    </source>
</evidence>
<comment type="subcellular location">
    <subcellularLocation>
        <location evidence="1">Nucleus</location>
    </subcellularLocation>
</comment>
<dbReference type="GO" id="GO:0040029">
    <property type="term" value="P:epigenetic regulation of gene expression"/>
    <property type="evidence" value="ECO:0007669"/>
    <property type="project" value="TreeGrafter"/>
</dbReference>
<feature type="region of interest" description="Disordered" evidence="11">
    <location>
        <begin position="1"/>
        <end position="39"/>
    </location>
</feature>
<evidence type="ECO:0000313" key="13">
    <source>
        <dbReference type="EMBL" id="KAK0404629.1"/>
    </source>
</evidence>
<keyword evidence="14" id="KW-1185">Reference proteome</keyword>
<comment type="caution">
    <text evidence="13">The sequence shown here is derived from an EMBL/GenBank/DDBJ whole genome shotgun (WGS) entry which is preliminary data.</text>
</comment>
<proteinExistence type="inferred from homology"/>
<dbReference type="InterPro" id="IPR000286">
    <property type="entry name" value="HDACs"/>
</dbReference>
<evidence type="ECO:0000256" key="7">
    <source>
        <dbReference type="ARBA" id="ARBA00023015"/>
    </source>
</evidence>
<name>A0AA39LPK3_9BILA</name>
<evidence type="ECO:0000256" key="4">
    <source>
        <dbReference type="ARBA" id="ARBA00022491"/>
    </source>
</evidence>
<dbReference type="PANTHER" id="PTHR10625:SF5">
    <property type="entry name" value="HISTONE DEACETYLASE"/>
    <property type="match status" value="1"/>
</dbReference>
<keyword evidence="6" id="KW-0156">Chromatin regulator</keyword>
<feature type="region of interest" description="Disordered" evidence="11">
    <location>
        <begin position="106"/>
        <end position="274"/>
    </location>
</feature>
<evidence type="ECO:0000256" key="8">
    <source>
        <dbReference type="ARBA" id="ARBA00023163"/>
    </source>
</evidence>
<dbReference type="InterPro" id="IPR023801">
    <property type="entry name" value="His_deacetylse_dom"/>
</dbReference>
<evidence type="ECO:0000313" key="14">
    <source>
        <dbReference type="Proteomes" id="UP001175271"/>
    </source>
</evidence>
<dbReference type="PRINTS" id="PR01270">
    <property type="entry name" value="HDASUPER"/>
</dbReference>
<feature type="compositionally biased region" description="Polar residues" evidence="11">
    <location>
        <begin position="111"/>
        <end position="121"/>
    </location>
</feature>
<dbReference type="InterPro" id="IPR037138">
    <property type="entry name" value="His_deacetylse_dom_sf"/>
</dbReference>
<keyword evidence="7" id="KW-0805">Transcription regulation</keyword>
<accession>A0AA39LPK3</accession>
<evidence type="ECO:0000256" key="9">
    <source>
        <dbReference type="ARBA" id="ARBA00023242"/>
    </source>
</evidence>
<dbReference type="Proteomes" id="UP001175271">
    <property type="component" value="Unassembled WGS sequence"/>
</dbReference>
<gene>
    <name evidence="13" type="ORF">QR680_017547</name>
</gene>
<evidence type="ECO:0000256" key="3">
    <source>
        <dbReference type="ARBA" id="ARBA00012111"/>
    </source>
</evidence>
<evidence type="ECO:0000259" key="12">
    <source>
        <dbReference type="Pfam" id="PF00850"/>
    </source>
</evidence>
<keyword evidence="5" id="KW-0378">Hydrolase</keyword>
<feature type="compositionally biased region" description="Basic and acidic residues" evidence="11">
    <location>
        <begin position="162"/>
        <end position="179"/>
    </location>
</feature>
<feature type="compositionally biased region" description="Polar residues" evidence="11">
    <location>
        <begin position="180"/>
        <end position="216"/>
    </location>
</feature>
<keyword evidence="8" id="KW-0804">Transcription</keyword>
<dbReference type="InterPro" id="IPR023696">
    <property type="entry name" value="Ureohydrolase_dom_sf"/>
</dbReference>
<sequence length="893" mass="95782">MSEENPQTNPVSESPPPASGATSEPPEPMQMDGGGNMQDRFSLLQQAYLQKHVELIAHFQKAQQDLALQHLGQLSYYQALQQAQQAQQQANSRAVSFAQSVKAAAEAPGTVGSSAPTTMPSSFDVDDAEMQNSPTSSGSTKELSARNRRSYSGSGQTISQLTRDRLKSMIETKKQRSRTESSASLASGNSPPVSSMSTGNLWSPPVCSTKTVAWSQPSPGSTVSSPTVGVSGIPPPSSTASGHFEPYTIPSGVGGFHPATPHSPQYQLRKVNSEPNLKMRIRAKLLSKGSSPVQHHQGSAGPQPASASATPSSAFTYPHPTLQRCDSDSASIEAFLGSSQSAAARATATRIDSAAVPLHMMLPSPSLPNLTNVGGCGPFPMEMSMSALMSQAQLAPFLSMPSLFKNAAVDSMLDSATAREGSSGRQAVKFDTRTLSSPLPLGGHPSLLKQQLRDLVLRRKSLVREEPEEEPEMAVPMDTTPNCSALPKTGLAYDSGMVKHQCICGENQRNHVEHGGRVQSIWSRLHERGLVEKCDRVPVKKAPLDVLRTCHSPTYVTFFAVSPTACLKVDPAQLPLKSFVQLPCGGIGVDSDTYFNDASTQVATRLAVGCLMELSSQVVEGKLRNGFACIRPPGHHAERDQSMGFCFFNNVAIATRFLQARYTQQCARIAIVDWDVHHGNGTQLCFEEDPSVLYISLHRHDNGNFFPGTGAVTEVGSGAGKGFTVNIPFSGEPMNDADYLAAWRVIIGPVLEFYKPQIILVSAGFDAARGHPSALGGYNISPQLFGYFTRQLMNYADGKVVLALEGGYDLPSICDSAEECVKALCQSSGEPTVQLSEEALSAVPQQACQETIQKVVAIHKKHWPCLTGLQGINSSELQWQTLSQRFTGLSVQP</sequence>
<feature type="compositionally biased region" description="Low complexity" evidence="11">
    <location>
        <begin position="297"/>
        <end position="314"/>
    </location>
</feature>
<organism evidence="13 14">
    <name type="scientific">Steinernema hermaphroditum</name>
    <dbReference type="NCBI Taxonomy" id="289476"/>
    <lineage>
        <taxon>Eukaryota</taxon>
        <taxon>Metazoa</taxon>
        <taxon>Ecdysozoa</taxon>
        <taxon>Nematoda</taxon>
        <taxon>Chromadorea</taxon>
        <taxon>Rhabditida</taxon>
        <taxon>Tylenchina</taxon>
        <taxon>Panagrolaimomorpha</taxon>
        <taxon>Strongyloidoidea</taxon>
        <taxon>Steinernematidae</taxon>
        <taxon>Steinernema</taxon>
    </lineage>
</organism>
<dbReference type="GO" id="GO:0141221">
    <property type="term" value="F:histone deacetylase activity, hydrolytic mechanism"/>
    <property type="evidence" value="ECO:0007669"/>
    <property type="project" value="UniProtKB-EC"/>
</dbReference>
<feature type="domain" description="Histone deacetylase" evidence="12">
    <location>
        <begin position="511"/>
        <end position="824"/>
    </location>
</feature>
<dbReference type="EMBL" id="JAUCMV010000004">
    <property type="protein sequence ID" value="KAK0404629.1"/>
    <property type="molecule type" value="Genomic_DNA"/>
</dbReference>
<comment type="similarity">
    <text evidence="2">Belongs to the histone deacetylase family. HD type 2 subfamily.</text>
</comment>
<dbReference type="EC" id="3.5.1.98" evidence="3"/>
<feature type="compositionally biased region" description="Polar residues" evidence="11">
    <location>
        <begin position="130"/>
        <end position="142"/>
    </location>
</feature>
<keyword evidence="9" id="KW-0539">Nucleus</keyword>
<keyword evidence="4" id="KW-0678">Repressor</keyword>
<evidence type="ECO:0000256" key="1">
    <source>
        <dbReference type="ARBA" id="ARBA00004123"/>
    </source>
</evidence>
<comment type="catalytic activity">
    <reaction evidence="10">
        <text>N(6)-acetyl-L-lysyl-[histone] + H2O = L-lysyl-[histone] + acetate</text>
        <dbReference type="Rhea" id="RHEA:58196"/>
        <dbReference type="Rhea" id="RHEA-COMP:9845"/>
        <dbReference type="Rhea" id="RHEA-COMP:11338"/>
        <dbReference type="ChEBI" id="CHEBI:15377"/>
        <dbReference type="ChEBI" id="CHEBI:29969"/>
        <dbReference type="ChEBI" id="CHEBI:30089"/>
        <dbReference type="ChEBI" id="CHEBI:61930"/>
        <dbReference type="EC" id="3.5.1.98"/>
    </reaction>
</comment>
<dbReference type="SUPFAM" id="SSF52768">
    <property type="entry name" value="Arginase/deacetylase"/>
    <property type="match status" value="1"/>
</dbReference>
<reference evidence="13" key="1">
    <citation type="submission" date="2023-06" db="EMBL/GenBank/DDBJ databases">
        <title>Genomic analysis of the entomopathogenic nematode Steinernema hermaphroditum.</title>
        <authorList>
            <person name="Schwarz E.M."/>
            <person name="Heppert J.K."/>
            <person name="Baniya A."/>
            <person name="Schwartz H.T."/>
            <person name="Tan C.-H."/>
            <person name="Antoshechkin I."/>
            <person name="Sternberg P.W."/>
            <person name="Goodrich-Blair H."/>
            <person name="Dillman A.R."/>
        </authorList>
    </citation>
    <scope>NUCLEOTIDE SEQUENCE</scope>
    <source>
        <strain evidence="13">PS9179</strain>
        <tissue evidence="13">Whole animal</tissue>
    </source>
</reference>
<dbReference type="Pfam" id="PF00850">
    <property type="entry name" value="Hist_deacetyl"/>
    <property type="match status" value="1"/>
</dbReference>
<protein>
    <recommendedName>
        <fullName evidence="3">histone deacetylase</fullName>
        <ecNumber evidence="3">3.5.1.98</ecNumber>
    </recommendedName>
</protein>
<feature type="compositionally biased region" description="Low complexity" evidence="11">
    <location>
        <begin position="217"/>
        <end position="232"/>
    </location>
</feature>
<feature type="compositionally biased region" description="Polar residues" evidence="11">
    <location>
        <begin position="1"/>
        <end position="12"/>
    </location>
</feature>
<dbReference type="AlphaFoldDB" id="A0AA39LPK3"/>
<feature type="compositionally biased region" description="Polar residues" evidence="11">
    <location>
        <begin position="150"/>
        <end position="161"/>
    </location>
</feature>
<dbReference type="Gene3D" id="3.40.800.20">
    <property type="entry name" value="Histone deacetylase domain"/>
    <property type="match status" value="1"/>
</dbReference>
<evidence type="ECO:0000256" key="2">
    <source>
        <dbReference type="ARBA" id="ARBA00007738"/>
    </source>
</evidence>
<evidence type="ECO:0000256" key="6">
    <source>
        <dbReference type="ARBA" id="ARBA00022853"/>
    </source>
</evidence>